<evidence type="ECO:0000313" key="4">
    <source>
        <dbReference type="Proteomes" id="UP000015105"/>
    </source>
</evidence>
<feature type="compositionally biased region" description="Basic residues" evidence="1">
    <location>
        <begin position="200"/>
        <end position="209"/>
    </location>
</feature>
<feature type="compositionally biased region" description="Low complexity" evidence="1">
    <location>
        <begin position="178"/>
        <end position="187"/>
    </location>
</feature>
<dbReference type="Proteomes" id="UP000015105">
    <property type="component" value="Chromosome 1D"/>
</dbReference>
<feature type="region of interest" description="Disordered" evidence="1">
    <location>
        <begin position="100"/>
        <end position="255"/>
    </location>
</feature>
<reference evidence="3" key="5">
    <citation type="journal article" date="2021" name="G3 (Bethesda)">
        <title>Aegilops tauschii genome assembly Aet v5.0 features greater sequence contiguity and improved annotation.</title>
        <authorList>
            <person name="Wang L."/>
            <person name="Zhu T."/>
            <person name="Rodriguez J.C."/>
            <person name="Deal K.R."/>
            <person name="Dubcovsky J."/>
            <person name="McGuire P.E."/>
            <person name="Lux T."/>
            <person name="Spannagl M."/>
            <person name="Mayer K.F.X."/>
            <person name="Baldrich P."/>
            <person name="Meyers B.C."/>
            <person name="Huo N."/>
            <person name="Gu Y.Q."/>
            <person name="Zhou H."/>
            <person name="Devos K.M."/>
            <person name="Bennetzen J.L."/>
            <person name="Unver T."/>
            <person name="Budak H."/>
            <person name="Gulick P.J."/>
            <person name="Galiba G."/>
            <person name="Kalapos B."/>
            <person name="Nelson D.R."/>
            <person name="Li P."/>
            <person name="You F.M."/>
            <person name="Luo M.C."/>
            <person name="Dvorak J."/>
        </authorList>
    </citation>
    <scope>NUCLEOTIDE SEQUENCE [LARGE SCALE GENOMIC DNA]</scope>
    <source>
        <strain evidence="3">cv. AL8/78</strain>
    </source>
</reference>
<protein>
    <recommendedName>
        <fullName evidence="2">VAN3-binding protein-like auxin canalisation domain-containing protein</fullName>
    </recommendedName>
</protein>
<evidence type="ECO:0000259" key="2">
    <source>
        <dbReference type="Pfam" id="PF05703"/>
    </source>
</evidence>
<dbReference type="AlphaFoldDB" id="A0A452YW51"/>
<proteinExistence type="predicted"/>
<organism evidence="3 4">
    <name type="scientific">Aegilops tauschii subsp. strangulata</name>
    <name type="common">Goatgrass</name>
    <dbReference type="NCBI Taxonomy" id="200361"/>
    <lineage>
        <taxon>Eukaryota</taxon>
        <taxon>Viridiplantae</taxon>
        <taxon>Streptophyta</taxon>
        <taxon>Embryophyta</taxon>
        <taxon>Tracheophyta</taxon>
        <taxon>Spermatophyta</taxon>
        <taxon>Magnoliopsida</taxon>
        <taxon>Liliopsida</taxon>
        <taxon>Poales</taxon>
        <taxon>Poaceae</taxon>
        <taxon>BOP clade</taxon>
        <taxon>Pooideae</taxon>
        <taxon>Triticodae</taxon>
        <taxon>Triticeae</taxon>
        <taxon>Triticinae</taxon>
        <taxon>Aegilops</taxon>
    </lineage>
</organism>
<dbReference type="EnsemblPlants" id="AET1Gv20551700.5">
    <property type="protein sequence ID" value="AET1Gv20551700.5"/>
    <property type="gene ID" value="AET1Gv20551700"/>
</dbReference>
<name>A0A452YW51_AEGTS</name>
<dbReference type="Pfam" id="PF05703">
    <property type="entry name" value="Auxin_canalis"/>
    <property type="match status" value="1"/>
</dbReference>
<accession>A0A452YW51</accession>
<feature type="compositionally biased region" description="Basic residues" evidence="1">
    <location>
        <begin position="134"/>
        <end position="161"/>
    </location>
</feature>
<dbReference type="InterPro" id="IPR008546">
    <property type="entry name" value="VAN3-bd-like_auxin_canal"/>
</dbReference>
<feature type="domain" description="VAN3-binding protein-like auxin canalisation" evidence="2">
    <location>
        <begin position="30"/>
        <end position="70"/>
    </location>
</feature>
<reference evidence="4" key="1">
    <citation type="journal article" date="2014" name="Science">
        <title>Ancient hybridizations among the ancestral genomes of bread wheat.</title>
        <authorList>
            <consortium name="International Wheat Genome Sequencing Consortium,"/>
            <person name="Marcussen T."/>
            <person name="Sandve S.R."/>
            <person name="Heier L."/>
            <person name="Spannagl M."/>
            <person name="Pfeifer M."/>
            <person name="Jakobsen K.S."/>
            <person name="Wulff B.B."/>
            <person name="Steuernagel B."/>
            <person name="Mayer K.F."/>
            <person name="Olsen O.A."/>
        </authorList>
    </citation>
    <scope>NUCLEOTIDE SEQUENCE [LARGE SCALE GENOMIC DNA]</scope>
    <source>
        <strain evidence="4">cv. AL8/78</strain>
    </source>
</reference>
<evidence type="ECO:0000256" key="1">
    <source>
        <dbReference type="SAM" id="MobiDB-lite"/>
    </source>
</evidence>
<sequence>MERGWKAGSAFRFDVVEEEDEAAAAAIPPPQTPLEPMEYLSRSWSVSASEISKILVGGKKSCFNRLPLQEMGIPEASAVLATTAIVPSYRHHVNRCKAEFHQRHRPPSVHRQMVPAQGREPVEAEQQGEAARRQGPRARHGVGGPRRGRGGRRRGGVHQLRHPGLQDGRGHGAGHGAAGFALRRGGSACRGEPRAGGLRRPVRGRRQERRRSDDAHSGSGDRAARSCDDEAEGAAGGGEEQRERSSLREGPFVEP</sequence>
<reference evidence="3" key="4">
    <citation type="submission" date="2019-03" db="UniProtKB">
        <authorList>
            <consortium name="EnsemblPlants"/>
        </authorList>
    </citation>
    <scope>IDENTIFICATION</scope>
</reference>
<keyword evidence="4" id="KW-1185">Reference proteome</keyword>
<evidence type="ECO:0000313" key="3">
    <source>
        <dbReference type="EnsemblPlants" id="AET1Gv20551700.5"/>
    </source>
</evidence>
<reference evidence="3" key="3">
    <citation type="journal article" date="2017" name="Nature">
        <title>Genome sequence of the progenitor of the wheat D genome Aegilops tauschii.</title>
        <authorList>
            <person name="Luo M.C."/>
            <person name="Gu Y.Q."/>
            <person name="Puiu D."/>
            <person name="Wang H."/>
            <person name="Twardziok S.O."/>
            <person name="Deal K.R."/>
            <person name="Huo N."/>
            <person name="Zhu T."/>
            <person name="Wang L."/>
            <person name="Wang Y."/>
            <person name="McGuire P.E."/>
            <person name="Liu S."/>
            <person name="Long H."/>
            <person name="Ramasamy R.K."/>
            <person name="Rodriguez J.C."/>
            <person name="Van S.L."/>
            <person name="Yuan L."/>
            <person name="Wang Z."/>
            <person name="Xia Z."/>
            <person name="Xiao L."/>
            <person name="Anderson O.D."/>
            <person name="Ouyang S."/>
            <person name="Liang Y."/>
            <person name="Zimin A.V."/>
            <person name="Pertea G."/>
            <person name="Qi P."/>
            <person name="Bennetzen J.L."/>
            <person name="Dai X."/>
            <person name="Dawson M.W."/>
            <person name="Muller H.G."/>
            <person name="Kugler K."/>
            <person name="Rivarola-Duarte L."/>
            <person name="Spannagl M."/>
            <person name="Mayer K.F.X."/>
            <person name="Lu F.H."/>
            <person name="Bevan M.W."/>
            <person name="Leroy P."/>
            <person name="Li P."/>
            <person name="You F.M."/>
            <person name="Sun Q."/>
            <person name="Liu Z."/>
            <person name="Lyons E."/>
            <person name="Wicker T."/>
            <person name="Salzberg S.L."/>
            <person name="Devos K.M."/>
            <person name="Dvorak J."/>
        </authorList>
    </citation>
    <scope>NUCLEOTIDE SEQUENCE [LARGE SCALE GENOMIC DNA]</scope>
    <source>
        <strain evidence="3">cv. AL8/78</strain>
    </source>
</reference>
<reference evidence="4" key="2">
    <citation type="journal article" date="2017" name="Nat. Plants">
        <title>The Aegilops tauschii genome reveals multiple impacts of transposons.</title>
        <authorList>
            <person name="Zhao G."/>
            <person name="Zou C."/>
            <person name="Li K."/>
            <person name="Wang K."/>
            <person name="Li T."/>
            <person name="Gao L."/>
            <person name="Zhang X."/>
            <person name="Wang H."/>
            <person name="Yang Z."/>
            <person name="Liu X."/>
            <person name="Jiang W."/>
            <person name="Mao L."/>
            <person name="Kong X."/>
            <person name="Jiao Y."/>
            <person name="Jia J."/>
        </authorList>
    </citation>
    <scope>NUCLEOTIDE SEQUENCE [LARGE SCALE GENOMIC DNA]</scope>
    <source>
        <strain evidence="4">cv. AL8/78</strain>
    </source>
</reference>
<dbReference type="Gramene" id="AET1Gv20551700.5">
    <property type="protein sequence ID" value="AET1Gv20551700.5"/>
    <property type="gene ID" value="AET1Gv20551700"/>
</dbReference>